<name>A0A0F7SRB7_PHARH</name>
<feature type="transmembrane region" description="Helical" evidence="1">
    <location>
        <begin position="61"/>
        <end position="81"/>
    </location>
</feature>
<protein>
    <submittedName>
        <fullName evidence="2">Uncharacterized protein</fullName>
    </submittedName>
</protein>
<organism evidence="2">
    <name type="scientific">Phaffia rhodozyma</name>
    <name type="common">Yeast</name>
    <name type="synonym">Xanthophyllomyces dendrorhous</name>
    <dbReference type="NCBI Taxonomy" id="264483"/>
    <lineage>
        <taxon>Eukaryota</taxon>
        <taxon>Fungi</taxon>
        <taxon>Dikarya</taxon>
        <taxon>Basidiomycota</taxon>
        <taxon>Agaricomycotina</taxon>
        <taxon>Tremellomycetes</taxon>
        <taxon>Cystofilobasidiales</taxon>
        <taxon>Mrakiaceae</taxon>
        <taxon>Phaffia</taxon>
    </lineage>
</organism>
<keyword evidence="1" id="KW-0812">Transmembrane</keyword>
<dbReference type="AlphaFoldDB" id="A0A0F7SRB7"/>
<proteinExistence type="predicted"/>
<evidence type="ECO:0000256" key="1">
    <source>
        <dbReference type="SAM" id="Phobius"/>
    </source>
</evidence>
<keyword evidence="1" id="KW-0472">Membrane</keyword>
<reference evidence="2" key="1">
    <citation type="submission" date="2014-08" db="EMBL/GenBank/DDBJ databases">
        <authorList>
            <person name="Sharma Rahul"/>
            <person name="Thines Marco"/>
        </authorList>
    </citation>
    <scope>NUCLEOTIDE SEQUENCE</scope>
</reference>
<accession>A0A0F7SRB7</accession>
<sequence length="82" mass="9263">MFALPHSLDFILLVLLSTSYSHKLATVLFGWYNFSWSLESVFLFFVSSSNTVLASLSEINLVTRLLSLFLCGTNTFTYSLIL</sequence>
<evidence type="ECO:0000313" key="2">
    <source>
        <dbReference type="EMBL" id="CED82598.1"/>
    </source>
</evidence>
<dbReference type="EMBL" id="LN483124">
    <property type="protein sequence ID" value="CED82598.1"/>
    <property type="molecule type" value="Genomic_DNA"/>
</dbReference>
<feature type="transmembrane region" description="Helical" evidence="1">
    <location>
        <begin position="31"/>
        <end position="54"/>
    </location>
</feature>
<keyword evidence="1" id="KW-1133">Transmembrane helix</keyword>